<proteinExistence type="predicted"/>
<name>A0A8S5N3U5_9CAUD</name>
<organism evidence="1">
    <name type="scientific">Siphoviridae sp. ctv0N24</name>
    <dbReference type="NCBI Taxonomy" id="2826509"/>
    <lineage>
        <taxon>Viruses</taxon>
        <taxon>Duplodnaviria</taxon>
        <taxon>Heunggongvirae</taxon>
        <taxon>Uroviricota</taxon>
        <taxon>Caudoviricetes</taxon>
    </lineage>
</organism>
<protein>
    <submittedName>
        <fullName evidence="1">Uncharacterized protein</fullName>
    </submittedName>
</protein>
<evidence type="ECO:0000313" key="1">
    <source>
        <dbReference type="EMBL" id="DAD89108.1"/>
    </source>
</evidence>
<sequence length="128" mass="14727">MLRQFYMNGDLWRVQFVSPHDSVLIDRTGNRTLAVSDYSTMTISIANNLYGELLNRVFIHELGHCVMFSYGLLPELHRMVKKQYWVEAEEFVCNILADYGQFVIGTARDILGNQFTYVAPIGAERMIA</sequence>
<accession>A0A8S5N3U5</accession>
<reference evidence="1" key="1">
    <citation type="journal article" date="2021" name="Proc. Natl. Acad. Sci. U.S.A.">
        <title>A Catalog of Tens of Thousands of Viruses from Human Metagenomes Reveals Hidden Associations with Chronic Diseases.</title>
        <authorList>
            <person name="Tisza M.J."/>
            <person name="Buck C.B."/>
        </authorList>
    </citation>
    <scope>NUCLEOTIDE SEQUENCE</scope>
    <source>
        <strain evidence="1">Ctv0N24</strain>
    </source>
</reference>
<dbReference type="EMBL" id="BK015052">
    <property type="protein sequence ID" value="DAD89108.1"/>
    <property type="molecule type" value="Genomic_DNA"/>
</dbReference>